<dbReference type="InterPro" id="IPR036821">
    <property type="entry name" value="Peptide_deformylase_sf"/>
</dbReference>
<dbReference type="EMBL" id="JAAHBV010000042">
    <property type="protein sequence ID" value="NER59162.1"/>
    <property type="molecule type" value="Genomic_DNA"/>
</dbReference>
<reference evidence="2 3" key="1">
    <citation type="submission" date="2020-02" db="EMBL/GenBank/DDBJ databases">
        <title>Broccoli isolated Pseudomonas sp.</title>
        <authorList>
            <person name="Fujikawa T."/>
            <person name="Sawada H."/>
        </authorList>
    </citation>
    <scope>NUCLEOTIDE SEQUENCE [LARGE SCALE GENOMIC DNA]</scope>
    <source>
        <strain evidence="2 3">MAFF212428</strain>
    </source>
</reference>
<dbReference type="Gene3D" id="3.90.45.10">
    <property type="entry name" value="Peptide deformylase"/>
    <property type="match status" value="1"/>
</dbReference>
<protein>
    <recommendedName>
        <fullName evidence="1">Circularly permuted ATP-grasp type 2 domain-containing protein</fullName>
    </recommendedName>
</protein>
<dbReference type="Proteomes" id="UP000480410">
    <property type="component" value="Unassembled WGS sequence"/>
</dbReference>
<dbReference type="PANTHER" id="PTHR34595:SF2">
    <property type="entry name" value="BLR2978 PROTEIN"/>
    <property type="match status" value="1"/>
</dbReference>
<comment type="caution">
    <text evidence="2">The sequence shown here is derived from an EMBL/GenBank/DDBJ whole genome shotgun (WGS) entry which is preliminary data.</text>
</comment>
<accession>A0A6M0CPB2</accession>
<organism evidence="2 3">
    <name type="scientific">Pseudomonas brassicae</name>
    <dbReference type="NCBI Taxonomy" id="2708063"/>
    <lineage>
        <taxon>Bacteria</taxon>
        <taxon>Pseudomonadati</taxon>
        <taxon>Pseudomonadota</taxon>
        <taxon>Gammaproteobacteria</taxon>
        <taxon>Pseudomonadales</taxon>
        <taxon>Pseudomonadaceae</taxon>
        <taxon>Pseudomonas</taxon>
    </lineage>
</organism>
<dbReference type="GO" id="GO:0042586">
    <property type="term" value="F:peptide deformylase activity"/>
    <property type="evidence" value="ECO:0007669"/>
    <property type="project" value="InterPro"/>
</dbReference>
<dbReference type="PANTHER" id="PTHR34595">
    <property type="entry name" value="BLR5612 PROTEIN"/>
    <property type="match status" value="1"/>
</dbReference>
<name>A0A6M0CPB2_9PSED</name>
<gene>
    <name evidence="2" type="ORF">G3435_02575</name>
</gene>
<dbReference type="InterPro" id="IPR051680">
    <property type="entry name" value="ATP-dep_Glu-Cys_Ligase-2"/>
</dbReference>
<sequence>MADPLASPNPATYHEMFAADGSVRPHWQRLHDALQRSGPAQLAQRQALLTRHLQENGVTYNIYADPEGTDRPWELDLLPQLIPAPEWQQLATGIAQRAHLLNAVLADIYGPQQLIAEGLLAVCIQHECDHLNGKLFVDYLSNLKRDRIKKKLEKQHRQNA</sequence>
<dbReference type="InterPro" id="IPR025841">
    <property type="entry name" value="CP_ATPgrasp_2"/>
</dbReference>
<dbReference type="Pfam" id="PF14403">
    <property type="entry name" value="CP_ATPgrasp_2"/>
    <property type="match status" value="1"/>
</dbReference>
<dbReference type="SUPFAM" id="SSF56420">
    <property type="entry name" value="Peptide deformylase"/>
    <property type="match status" value="1"/>
</dbReference>
<dbReference type="AlphaFoldDB" id="A0A6M0CPB2"/>
<evidence type="ECO:0000259" key="1">
    <source>
        <dbReference type="Pfam" id="PF14403"/>
    </source>
</evidence>
<evidence type="ECO:0000313" key="2">
    <source>
        <dbReference type="EMBL" id="NER59162.1"/>
    </source>
</evidence>
<proteinExistence type="predicted"/>
<dbReference type="SUPFAM" id="SSF56059">
    <property type="entry name" value="Glutathione synthetase ATP-binding domain-like"/>
    <property type="match status" value="1"/>
</dbReference>
<evidence type="ECO:0000313" key="3">
    <source>
        <dbReference type="Proteomes" id="UP000480410"/>
    </source>
</evidence>
<feature type="domain" description="Circularly permuted ATP-grasp type 2" evidence="1">
    <location>
        <begin position="79"/>
        <end position="121"/>
    </location>
</feature>